<gene>
    <name evidence="1" type="primary">ORF142800</name>
</gene>
<name>A0A0B7AX66_9EUPU</name>
<accession>A0A0B7AX66</accession>
<dbReference type="EMBL" id="HACG01037610">
    <property type="protein sequence ID" value="CEK84475.1"/>
    <property type="molecule type" value="Transcribed_RNA"/>
</dbReference>
<sequence>TSLSAPQATISSCTKCYYKLSKSLYDSASILLSSSNRRLARVQKYLPQKMSKCIHTDGSSGFLAKHTHLPASQAFSS</sequence>
<reference evidence="1" key="1">
    <citation type="submission" date="2014-12" db="EMBL/GenBank/DDBJ databases">
        <title>Insight into the proteome of Arion vulgaris.</title>
        <authorList>
            <person name="Aradska J."/>
            <person name="Bulat T."/>
            <person name="Smidak R."/>
            <person name="Sarate P."/>
            <person name="Gangsoo J."/>
            <person name="Sialana F."/>
            <person name="Bilban M."/>
            <person name="Lubec G."/>
        </authorList>
    </citation>
    <scope>NUCLEOTIDE SEQUENCE</scope>
    <source>
        <tissue evidence="1">Skin</tissue>
    </source>
</reference>
<protein>
    <submittedName>
        <fullName evidence="1">Uncharacterized protein</fullName>
    </submittedName>
</protein>
<feature type="non-terminal residue" evidence="1">
    <location>
        <position position="77"/>
    </location>
</feature>
<feature type="non-terminal residue" evidence="1">
    <location>
        <position position="1"/>
    </location>
</feature>
<organism evidence="1">
    <name type="scientific">Arion vulgaris</name>
    <dbReference type="NCBI Taxonomy" id="1028688"/>
    <lineage>
        <taxon>Eukaryota</taxon>
        <taxon>Metazoa</taxon>
        <taxon>Spiralia</taxon>
        <taxon>Lophotrochozoa</taxon>
        <taxon>Mollusca</taxon>
        <taxon>Gastropoda</taxon>
        <taxon>Heterobranchia</taxon>
        <taxon>Euthyneura</taxon>
        <taxon>Panpulmonata</taxon>
        <taxon>Eupulmonata</taxon>
        <taxon>Stylommatophora</taxon>
        <taxon>Helicina</taxon>
        <taxon>Arionoidea</taxon>
        <taxon>Arionidae</taxon>
        <taxon>Arion</taxon>
    </lineage>
</organism>
<evidence type="ECO:0000313" key="1">
    <source>
        <dbReference type="EMBL" id="CEK84475.1"/>
    </source>
</evidence>
<dbReference type="AlphaFoldDB" id="A0A0B7AX66"/>
<proteinExistence type="predicted"/>